<evidence type="ECO:0000256" key="3">
    <source>
        <dbReference type="ARBA" id="ARBA00022692"/>
    </source>
</evidence>
<evidence type="ECO:0000313" key="8">
    <source>
        <dbReference type="EMBL" id="HJG90479.1"/>
    </source>
</evidence>
<organism evidence="8 9">
    <name type="scientific">Brachybacterium massiliense</name>
    <dbReference type="NCBI Taxonomy" id="1755098"/>
    <lineage>
        <taxon>Bacteria</taxon>
        <taxon>Bacillati</taxon>
        <taxon>Actinomycetota</taxon>
        <taxon>Actinomycetes</taxon>
        <taxon>Micrococcales</taxon>
        <taxon>Dermabacteraceae</taxon>
        <taxon>Brachybacterium</taxon>
    </lineage>
</organism>
<dbReference type="Pfam" id="PF02104">
    <property type="entry name" value="SURF1"/>
    <property type="match status" value="1"/>
</dbReference>
<feature type="transmembrane region" description="Helical" evidence="6">
    <location>
        <begin position="16"/>
        <end position="36"/>
    </location>
</feature>
<keyword evidence="4 6" id="KW-1133">Transmembrane helix</keyword>
<dbReference type="EMBL" id="DYUE01000053">
    <property type="protein sequence ID" value="HJG90479.1"/>
    <property type="molecule type" value="Genomic_DNA"/>
</dbReference>
<proteinExistence type="inferred from homology"/>
<evidence type="ECO:0000256" key="1">
    <source>
        <dbReference type="ARBA" id="ARBA00004370"/>
    </source>
</evidence>
<evidence type="ECO:0000256" key="5">
    <source>
        <dbReference type="ARBA" id="ARBA00023136"/>
    </source>
</evidence>
<evidence type="ECO:0000313" key="9">
    <source>
        <dbReference type="Proteomes" id="UP000742460"/>
    </source>
</evidence>
<dbReference type="AlphaFoldDB" id="A0A921MTV5"/>
<comment type="similarity">
    <text evidence="2 6">Belongs to the SURF1 family.</text>
</comment>
<keyword evidence="3 6" id="KW-0812">Transmembrane</keyword>
<reference evidence="8" key="1">
    <citation type="journal article" date="2021" name="PeerJ">
        <title>Extensive microbial diversity within the chicken gut microbiome revealed by metagenomics and culture.</title>
        <authorList>
            <person name="Gilroy R."/>
            <person name="Ravi A."/>
            <person name="Getino M."/>
            <person name="Pursley I."/>
            <person name="Horton D.L."/>
            <person name="Alikhan N.F."/>
            <person name="Baker D."/>
            <person name="Gharbi K."/>
            <person name="Hall N."/>
            <person name="Watson M."/>
            <person name="Adriaenssens E.M."/>
            <person name="Foster-Nyarko E."/>
            <person name="Jarju S."/>
            <person name="Secka A."/>
            <person name="Antonio M."/>
            <person name="Oren A."/>
            <person name="Chaudhuri R.R."/>
            <person name="La Ragione R."/>
            <person name="Hildebrand F."/>
            <person name="Pallen M.J."/>
        </authorList>
    </citation>
    <scope>NUCLEOTIDE SEQUENCE</scope>
    <source>
        <strain evidence="8">ChiGjej5B5-22894</strain>
    </source>
</reference>
<dbReference type="PANTHER" id="PTHR23427:SF2">
    <property type="entry name" value="SURFEIT LOCUS PROTEIN 1"/>
    <property type="match status" value="1"/>
</dbReference>
<accession>A0A921MTV5</accession>
<dbReference type="Proteomes" id="UP000742460">
    <property type="component" value="Unassembled WGS sequence"/>
</dbReference>
<reference evidence="8" key="2">
    <citation type="submission" date="2021-09" db="EMBL/GenBank/DDBJ databases">
        <authorList>
            <person name="Gilroy R."/>
        </authorList>
    </citation>
    <scope>NUCLEOTIDE SEQUENCE</scope>
    <source>
        <strain evidence="8">ChiGjej5B5-22894</strain>
    </source>
</reference>
<feature type="compositionally biased region" description="Basic residues" evidence="7">
    <location>
        <begin position="281"/>
        <end position="296"/>
    </location>
</feature>
<evidence type="ECO:0000256" key="6">
    <source>
        <dbReference type="RuleBase" id="RU363076"/>
    </source>
</evidence>
<evidence type="ECO:0000256" key="2">
    <source>
        <dbReference type="ARBA" id="ARBA00007165"/>
    </source>
</evidence>
<dbReference type="PANTHER" id="PTHR23427">
    <property type="entry name" value="SURFEIT LOCUS PROTEIN"/>
    <property type="match status" value="1"/>
</dbReference>
<dbReference type="InterPro" id="IPR002994">
    <property type="entry name" value="Surf1/Shy1"/>
</dbReference>
<feature type="region of interest" description="Disordered" evidence="7">
    <location>
        <begin position="161"/>
        <end position="182"/>
    </location>
</feature>
<dbReference type="InterPro" id="IPR045214">
    <property type="entry name" value="Surf1/Surf4"/>
</dbReference>
<evidence type="ECO:0000256" key="7">
    <source>
        <dbReference type="SAM" id="MobiDB-lite"/>
    </source>
</evidence>
<feature type="transmembrane region" description="Helical" evidence="6">
    <location>
        <begin position="223"/>
        <end position="242"/>
    </location>
</feature>
<keyword evidence="6" id="KW-1003">Cell membrane</keyword>
<name>A0A921MTV5_9MICO</name>
<comment type="subcellular location">
    <subcellularLocation>
        <location evidence="6">Cell membrane</location>
        <topology evidence="6">Multi-pass membrane protein</topology>
    </subcellularLocation>
    <subcellularLocation>
        <location evidence="1">Membrane</location>
    </subcellularLocation>
</comment>
<protein>
    <recommendedName>
        <fullName evidence="6">SURF1-like protein</fullName>
    </recommendedName>
</protein>
<dbReference type="GO" id="GO:0005886">
    <property type="term" value="C:plasma membrane"/>
    <property type="evidence" value="ECO:0007669"/>
    <property type="project" value="UniProtKB-SubCell"/>
</dbReference>
<keyword evidence="5 6" id="KW-0472">Membrane</keyword>
<sequence length="313" mass="34391">MTGRSARREILLSRETLLGLVAVLVLAGVCVLLGLWQYGRYEDRRDEAAVVSTNYEAEPVALEAILPEEGQPLPAEHAWAPVSLHGSYCAEDDCVLYVRNRQLSGEVGFWQLVPFRTEDSTTLLVVRGWVPQAAGESAPADPAAVPTGELSVTVRMRPAEPVLDREPPPGQTHSVNPGQSAGLMGIEQTGLVAQAYGELVAEEPAAERPQALPSPDTSLGPHLSYAFQWWIFALFFPAALIYRTRQLFKEAAEDEEPAGRPAAEDQAADRTDTAAGPIPSRRTRDHRPRRAVRARRRGQDEEEEDALIDERSR</sequence>
<feature type="region of interest" description="Disordered" evidence="7">
    <location>
        <begin position="253"/>
        <end position="313"/>
    </location>
</feature>
<gene>
    <name evidence="8" type="ORF">K8V81_02010</name>
</gene>
<dbReference type="PROSITE" id="PS50895">
    <property type="entry name" value="SURF1"/>
    <property type="match status" value="1"/>
</dbReference>
<evidence type="ECO:0000256" key="4">
    <source>
        <dbReference type="ARBA" id="ARBA00022989"/>
    </source>
</evidence>
<dbReference type="CDD" id="cd06662">
    <property type="entry name" value="SURF1"/>
    <property type="match status" value="1"/>
</dbReference>
<comment type="caution">
    <text evidence="8">The sequence shown here is derived from an EMBL/GenBank/DDBJ whole genome shotgun (WGS) entry which is preliminary data.</text>
</comment>